<evidence type="ECO:0000313" key="3">
    <source>
        <dbReference type="Proteomes" id="UP000253834"/>
    </source>
</evidence>
<dbReference type="RefSeq" id="WP_098248506.1">
    <property type="nucleotide sequence ID" value="NZ_CP022674.1"/>
</dbReference>
<feature type="domain" description="DZANK-type" evidence="1">
    <location>
        <begin position="97"/>
        <end position="153"/>
    </location>
</feature>
<evidence type="ECO:0000313" key="2">
    <source>
        <dbReference type="EMBL" id="AXI27993.1"/>
    </source>
</evidence>
<proteinExistence type="predicted"/>
<organism evidence="2 3">
    <name type="scientific">Priestia megaterium</name>
    <name type="common">Bacillus megaterium</name>
    <dbReference type="NCBI Taxonomy" id="1404"/>
    <lineage>
        <taxon>Bacteria</taxon>
        <taxon>Bacillati</taxon>
        <taxon>Bacillota</taxon>
        <taxon>Bacilli</taxon>
        <taxon>Bacillales</taxon>
        <taxon>Bacillaceae</taxon>
        <taxon>Priestia</taxon>
    </lineage>
</organism>
<sequence length="157" mass="17447">MSNGFLDKLKQGATEASKKAQVTIEINKIRSQIQGHEQTIQTSLHEIGKLVYSSFEHDNFAENESEIFSSCRDISSIKKDILMLEYKIKELRDEKECPTCSSICTSETKFCSNCGHSFQVEAPPTPEEEAAIKHCTNCGTQNDAKAKFCGGCGNHFS</sequence>
<dbReference type="Proteomes" id="UP000253834">
    <property type="component" value="Chromosome"/>
</dbReference>
<accession>A0AA86HWX3</accession>
<reference evidence="2 3" key="1">
    <citation type="submission" date="2017-07" db="EMBL/GenBank/DDBJ databases">
        <title>Isolation and development of strain Bacillus megaterium SR7 for enhanced growth and metabolite production under supercritical carbon dioxide.</title>
        <authorList>
            <person name="Freedman A.J.E."/>
            <person name="Peet K.C."/>
            <person name="Boock J.T."/>
            <person name="Penn K."/>
            <person name="Prather K.L.J."/>
            <person name="Thompson J.R."/>
        </authorList>
    </citation>
    <scope>NUCLEOTIDE SEQUENCE [LARGE SCALE GENOMIC DNA]</scope>
    <source>
        <strain evidence="2 3">SR7</strain>
    </source>
</reference>
<dbReference type="InterPro" id="IPR025874">
    <property type="entry name" value="DZR"/>
</dbReference>
<gene>
    <name evidence="2" type="ORF">CIB87_02805</name>
</gene>
<evidence type="ECO:0000259" key="1">
    <source>
        <dbReference type="Pfam" id="PF12773"/>
    </source>
</evidence>
<dbReference type="Pfam" id="PF12773">
    <property type="entry name" value="DZR"/>
    <property type="match status" value="1"/>
</dbReference>
<dbReference type="AlphaFoldDB" id="A0AA86HWX3"/>
<dbReference type="EMBL" id="CP022674">
    <property type="protein sequence ID" value="AXI27993.1"/>
    <property type="molecule type" value="Genomic_DNA"/>
</dbReference>
<protein>
    <recommendedName>
        <fullName evidence="1">DZANK-type domain-containing protein</fullName>
    </recommendedName>
</protein>
<name>A0AA86HWX3_PRIMG</name>